<keyword evidence="7" id="KW-0539">Nucleus</keyword>
<comment type="subcellular location">
    <subcellularLocation>
        <location evidence="2">Nucleus</location>
    </subcellularLocation>
</comment>
<dbReference type="Proteomes" id="UP000472270">
    <property type="component" value="Unassembled WGS sequence"/>
</dbReference>
<organism evidence="9 10">
    <name type="scientific">Sinocyclocheilus rhinocerous</name>
    <dbReference type="NCBI Taxonomy" id="307959"/>
    <lineage>
        <taxon>Eukaryota</taxon>
        <taxon>Metazoa</taxon>
        <taxon>Chordata</taxon>
        <taxon>Craniata</taxon>
        <taxon>Vertebrata</taxon>
        <taxon>Euteleostomi</taxon>
        <taxon>Actinopterygii</taxon>
        <taxon>Neopterygii</taxon>
        <taxon>Teleostei</taxon>
        <taxon>Ostariophysi</taxon>
        <taxon>Cypriniformes</taxon>
        <taxon>Cyprinidae</taxon>
        <taxon>Cyprininae</taxon>
        <taxon>Sinocyclocheilus</taxon>
    </lineage>
</organism>
<evidence type="ECO:0000256" key="5">
    <source>
        <dbReference type="ARBA" id="ARBA00022723"/>
    </source>
</evidence>
<evidence type="ECO:0000313" key="9">
    <source>
        <dbReference type="Ensembl" id="ENSSRHP00000030268.1"/>
    </source>
</evidence>
<dbReference type="GO" id="GO:0016787">
    <property type="term" value="F:hydrolase activity"/>
    <property type="evidence" value="ECO:0007669"/>
    <property type="project" value="UniProtKB-KW"/>
</dbReference>
<proteinExistence type="inferred from homology"/>
<accession>A0A673HX22</accession>
<dbReference type="GO" id="GO:0005634">
    <property type="term" value="C:nucleus"/>
    <property type="evidence" value="ECO:0007669"/>
    <property type="project" value="UniProtKB-SubCell"/>
</dbReference>
<evidence type="ECO:0000313" key="10">
    <source>
        <dbReference type="Proteomes" id="UP000472270"/>
    </source>
</evidence>
<dbReference type="InterPro" id="IPR045249">
    <property type="entry name" value="HARBI1-like"/>
</dbReference>
<evidence type="ECO:0000256" key="4">
    <source>
        <dbReference type="ARBA" id="ARBA00022722"/>
    </source>
</evidence>
<dbReference type="AlphaFoldDB" id="A0A673HX22"/>
<dbReference type="Pfam" id="PF13359">
    <property type="entry name" value="DDE_Tnp_4"/>
    <property type="match status" value="1"/>
</dbReference>
<dbReference type="PANTHER" id="PTHR22930">
    <property type="match status" value="1"/>
</dbReference>
<keyword evidence="5" id="KW-0479">Metal-binding</keyword>
<keyword evidence="4" id="KW-0540">Nuclease</keyword>
<dbReference type="PANTHER" id="PTHR22930:SF85">
    <property type="entry name" value="GH03217P-RELATED"/>
    <property type="match status" value="1"/>
</dbReference>
<name>A0A673HX22_9TELE</name>
<evidence type="ECO:0000259" key="8">
    <source>
        <dbReference type="Pfam" id="PF13359"/>
    </source>
</evidence>
<dbReference type="GO" id="GO:0046872">
    <property type="term" value="F:metal ion binding"/>
    <property type="evidence" value="ECO:0007669"/>
    <property type="project" value="UniProtKB-KW"/>
</dbReference>
<sequence length="344" mass="39586">MSGHRSRQFWEVIIPNHFDDRLWLRHFRVTKTTFQMLCNEIGLLVSPLMPSHRTPVLTEKRIAIVLYKLATCAEYGVVWETFGVNKTTVHRCVYSVCRAICAHMMSSYIKLPDLAEAREIAERNYTTHHIPQVYGALDGTHILVLAPAEGYRDYVNRNGWPSIILQALVDDCCLIRDVSVLVTSDLYSLLFYGDTGSVLINHVYVVVPMSLYTFVPLLIAGDPAYPLLPWLMKGFSSPSLSAEKADINLHLNGSRVKVEHTFGRLKSRWRVLAKRSDIDYKFMPTVVVACWVLHNLCEREKQRPHRVHEKQPLEPLAQPPPRDVNAMLYLVLRPWQFEMLLFDT</sequence>
<dbReference type="InterPro" id="IPR027806">
    <property type="entry name" value="HARBI1_dom"/>
</dbReference>
<reference evidence="9" key="1">
    <citation type="submission" date="2025-08" db="UniProtKB">
        <authorList>
            <consortium name="Ensembl"/>
        </authorList>
    </citation>
    <scope>IDENTIFICATION</scope>
</reference>
<comment type="cofactor">
    <cofactor evidence="1">
        <name>a divalent metal cation</name>
        <dbReference type="ChEBI" id="CHEBI:60240"/>
    </cofactor>
</comment>
<dbReference type="Ensembl" id="ENSSRHT00000031157.1">
    <property type="protein sequence ID" value="ENSSRHP00000030268.1"/>
    <property type="gene ID" value="ENSSRHG00000015710.1"/>
</dbReference>
<reference evidence="9" key="2">
    <citation type="submission" date="2025-09" db="UniProtKB">
        <authorList>
            <consortium name="Ensembl"/>
        </authorList>
    </citation>
    <scope>IDENTIFICATION</scope>
</reference>
<feature type="domain" description="DDE Tnp4" evidence="8">
    <location>
        <begin position="137"/>
        <end position="295"/>
    </location>
</feature>
<comment type="similarity">
    <text evidence="3">Belongs to the HARBI1 family.</text>
</comment>
<evidence type="ECO:0000256" key="1">
    <source>
        <dbReference type="ARBA" id="ARBA00001968"/>
    </source>
</evidence>
<keyword evidence="10" id="KW-1185">Reference proteome</keyword>
<protein>
    <recommendedName>
        <fullName evidence="8">DDE Tnp4 domain-containing protein</fullName>
    </recommendedName>
</protein>
<dbReference type="GO" id="GO:0004518">
    <property type="term" value="F:nuclease activity"/>
    <property type="evidence" value="ECO:0007669"/>
    <property type="project" value="UniProtKB-KW"/>
</dbReference>
<evidence type="ECO:0000256" key="6">
    <source>
        <dbReference type="ARBA" id="ARBA00022801"/>
    </source>
</evidence>
<evidence type="ECO:0000256" key="3">
    <source>
        <dbReference type="ARBA" id="ARBA00006958"/>
    </source>
</evidence>
<evidence type="ECO:0000256" key="2">
    <source>
        <dbReference type="ARBA" id="ARBA00004123"/>
    </source>
</evidence>
<keyword evidence="6" id="KW-0378">Hydrolase</keyword>
<evidence type="ECO:0000256" key="7">
    <source>
        <dbReference type="ARBA" id="ARBA00023242"/>
    </source>
</evidence>